<dbReference type="SMART" id="SM00353">
    <property type="entry name" value="HLH"/>
    <property type="match status" value="1"/>
</dbReference>
<reference evidence="8 9" key="1">
    <citation type="submission" date="2019-01" db="EMBL/GenBank/DDBJ databases">
        <title>Sequencing of cultivated peanut Arachis hypogaea provides insights into genome evolution and oil improvement.</title>
        <authorList>
            <person name="Chen X."/>
        </authorList>
    </citation>
    <scope>NUCLEOTIDE SEQUENCE [LARGE SCALE GENOMIC DNA]</scope>
    <source>
        <strain evidence="9">cv. Fuhuasheng</strain>
        <tissue evidence="8">Leaves</tissue>
    </source>
</reference>
<dbReference type="Pfam" id="PF14215">
    <property type="entry name" value="bHLH-MYC_N"/>
    <property type="match status" value="1"/>
</dbReference>
<gene>
    <name evidence="8" type="ORF">Ahy_B06g081485</name>
</gene>
<dbReference type="Proteomes" id="UP000289738">
    <property type="component" value="Chromosome B06"/>
</dbReference>
<sequence length="456" mass="50443">MQQRMRKRVLQKLHTTFGGSDEDNYAFGLDRVTDTEMFFLASMYFSFPRGHGGPGKCFASGKHLWLSDAMKSNSEYCVRSFLAKNAGFQTIILVPTDLGVLELGSVRTLPENFELLQAIKSVFSSQATTTYPMANSKPLMPLTVFGSAVNSGRSHFREKLAVRKMEGNNNANANAINFPNGPPRNGLHHGSAWVASNVSAELANGGVRPQDFRISSYQPQRQVQMQIDFSGATSRPSVRPVVAESELSDVEASCKEEQPSMADERRPRKRGRKPANGREEPLNHVEAERQRREKLNQRFYALRSVVPNISKMDKASLLGDAIAYINELQAKLKMMESERERHGGSTSFREPEAMQRASENHHGGGNADVDIEAAQDEVIVRVSCPLDSHPVSRVIQTFKEAQINVIDSKLAAANDTIFHTFVIKSQQGCEQLTKDMLIAALSPESNSLQQLSSVGG</sequence>
<evidence type="ECO:0000313" key="8">
    <source>
        <dbReference type="EMBL" id="RYR02687.1"/>
    </source>
</evidence>
<dbReference type="AlphaFoldDB" id="A0A444YLB6"/>
<keyword evidence="9" id="KW-1185">Reference proteome</keyword>
<evidence type="ECO:0000256" key="3">
    <source>
        <dbReference type="ARBA" id="ARBA00023163"/>
    </source>
</evidence>
<dbReference type="Pfam" id="PF00010">
    <property type="entry name" value="HLH"/>
    <property type="match status" value="1"/>
</dbReference>
<dbReference type="EMBL" id="SDMP01000016">
    <property type="protein sequence ID" value="RYR02687.1"/>
    <property type="molecule type" value="Genomic_DNA"/>
</dbReference>
<dbReference type="InterPro" id="IPR011598">
    <property type="entry name" value="bHLH_dom"/>
</dbReference>
<feature type="region of interest" description="Disordered" evidence="6">
    <location>
        <begin position="336"/>
        <end position="367"/>
    </location>
</feature>
<dbReference type="GO" id="GO:0046983">
    <property type="term" value="F:protein dimerization activity"/>
    <property type="evidence" value="ECO:0007669"/>
    <property type="project" value="InterPro"/>
</dbReference>
<dbReference type="PROSITE" id="PS50888">
    <property type="entry name" value="BHLH"/>
    <property type="match status" value="1"/>
</dbReference>
<dbReference type="FunFam" id="4.10.280.10:FF:000078">
    <property type="entry name" value="Transcription factor bHLH13"/>
    <property type="match status" value="1"/>
</dbReference>
<dbReference type="InterPro" id="IPR036638">
    <property type="entry name" value="HLH_DNA-bd_sf"/>
</dbReference>
<keyword evidence="4 5" id="KW-0539">Nucleus</keyword>
<feature type="domain" description="BHLH" evidence="7">
    <location>
        <begin position="279"/>
        <end position="328"/>
    </location>
</feature>
<feature type="region of interest" description="Disordered" evidence="6">
    <location>
        <begin position="249"/>
        <end position="290"/>
    </location>
</feature>
<feature type="compositionally biased region" description="Basic and acidic residues" evidence="6">
    <location>
        <begin position="252"/>
        <end position="266"/>
    </location>
</feature>
<dbReference type="InterPro" id="IPR025610">
    <property type="entry name" value="MYC/MYB_N"/>
</dbReference>
<dbReference type="GO" id="GO:0000976">
    <property type="term" value="F:transcription cis-regulatory region binding"/>
    <property type="evidence" value="ECO:0007669"/>
    <property type="project" value="TreeGrafter"/>
</dbReference>
<evidence type="ECO:0000256" key="5">
    <source>
        <dbReference type="RuleBase" id="RU369104"/>
    </source>
</evidence>
<dbReference type="InterPro" id="IPR045084">
    <property type="entry name" value="AIB/MYC-like"/>
</dbReference>
<evidence type="ECO:0000259" key="7">
    <source>
        <dbReference type="PROSITE" id="PS50888"/>
    </source>
</evidence>
<evidence type="ECO:0000256" key="2">
    <source>
        <dbReference type="ARBA" id="ARBA00023015"/>
    </source>
</evidence>
<dbReference type="GO" id="GO:0005634">
    <property type="term" value="C:nucleus"/>
    <property type="evidence" value="ECO:0007669"/>
    <property type="project" value="UniProtKB-SubCell"/>
</dbReference>
<dbReference type="PANTHER" id="PTHR11514">
    <property type="entry name" value="MYC"/>
    <property type="match status" value="1"/>
</dbReference>
<keyword evidence="2 5" id="KW-0805">Transcription regulation</keyword>
<organism evidence="8 9">
    <name type="scientific">Arachis hypogaea</name>
    <name type="common">Peanut</name>
    <dbReference type="NCBI Taxonomy" id="3818"/>
    <lineage>
        <taxon>Eukaryota</taxon>
        <taxon>Viridiplantae</taxon>
        <taxon>Streptophyta</taxon>
        <taxon>Embryophyta</taxon>
        <taxon>Tracheophyta</taxon>
        <taxon>Spermatophyta</taxon>
        <taxon>Magnoliopsida</taxon>
        <taxon>eudicotyledons</taxon>
        <taxon>Gunneridae</taxon>
        <taxon>Pentapetalae</taxon>
        <taxon>rosids</taxon>
        <taxon>fabids</taxon>
        <taxon>Fabales</taxon>
        <taxon>Fabaceae</taxon>
        <taxon>Papilionoideae</taxon>
        <taxon>50 kb inversion clade</taxon>
        <taxon>dalbergioids sensu lato</taxon>
        <taxon>Dalbergieae</taxon>
        <taxon>Pterocarpus clade</taxon>
        <taxon>Arachis</taxon>
    </lineage>
</organism>
<comment type="caution">
    <text evidence="8">The sequence shown here is derived from an EMBL/GenBank/DDBJ whole genome shotgun (WGS) entry which is preliminary data.</text>
</comment>
<proteinExistence type="predicted"/>
<dbReference type="Pfam" id="PF22754">
    <property type="entry name" value="bHLH-TF_ACT-like_plant"/>
    <property type="match status" value="1"/>
</dbReference>
<dbReference type="Gene3D" id="4.10.280.10">
    <property type="entry name" value="Helix-loop-helix DNA-binding domain"/>
    <property type="match status" value="1"/>
</dbReference>
<name>A0A444YLB6_ARAHY</name>
<feature type="compositionally biased region" description="Basic and acidic residues" evidence="6">
    <location>
        <begin position="276"/>
        <end position="290"/>
    </location>
</feature>
<comment type="subcellular location">
    <subcellularLocation>
        <location evidence="1 5">Nucleus</location>
    </subcellularLocation>
</comment>
<protein>
    <recommendedName>
        <fullName evidence="5">Transcription factor</fullName>
        <shortName evidence="5">bHLH transcription factor</shortName>
    </recommendedName>
    <alternativeName>
        <fullName evidence="5">Basic helix-loop-helix protein</fullName>
    </alternativeName>
</protein>
<dbReference type="InterPro" id="IPR054502">
    <property type="entry name" value="bHLH-TF_ACT-like_plant"/>
</dbReference>
<dbReference type="GO" id="GO:0003700">
    <property type="term" value="F:DNA-binding transcription factor activity"/>
    <property type="evidence" value="ECO:0007669"/>
    <property type="project" value="InterPro"/>
</dbReference>
<evidence type="ECO:0000256" key="1">
    <source>
        <dbReference type="ARBA" id="ARBA00004123"/>
    </source>
</evidence>
<feature type="compositionally biased region" description="Basic and acidic residues" evidence="6">
    <location>
        <begin position="336"/>
        <end position="362"/>
    </location>
</feature>
<accession>A0A444YLB6</accession>
<dbReference type="CDD" id="cd11449">
    <property type="entry name" value="bHLH_AtAIB_like"/>
    <property type="match status" value="1"/>
</dbReference>
<keyword evidence="3 5" id="KW-0804">Transcription</keyword>
<evidence type="ECO:0000256" key="4">
    <source>
        <dbReference type="ARBA" id="ARBA00023242"/>
    </source>
</evidence>
<dbReference type="PANTHER" id="PTHR11514:SF47">
    <property type="entry name" value="TRANSCRIPTION FACTOR BHLH13"/>
    <property type="match status" value="1"/>
</dbReference>
<evidence type="ECO:0000313" key="9">
    <source>
        <dbReference type="Proteomes" id="UP000289738"/>
    </source>
</evidence>
<dbReference type="SUPFAM" id="SSF47459">
    <property type="entry name" value="HLH, helix-loop-helix DNA-binding domain"/>
    <property type="match status" value="1"/>
</dbReference>
<evidence type="ECO:0000256" key="6">
    <source>
        <dbReference type="SAM" id="MobiDB-lite"/>
    </source>
</evidence>